<dbReference type="InterPro" id="IPR036291">
    <property type="entry name" value="NAD(P)-bd_dom_sf"/>
</dbReference>
<dbReference type="SUPFAM" id="SSF51735">
    <property type="entry name" value="NAD(P)-binding Rossmann-fold domains"/>
    <property type="match status" value="1"/>
</dbReference>
<evidence type="ECO:0000256" key="1">
    <source>
        <dbReference type="ARBA" id="ARBA00006484"/>
    </source>
</evidence>
<dbReference type="GO" id="GO:0016491">
    <property type="term" value="F:oxidoreductase activity"/>
    <property type="evidence" value="ECO:0007669"/>
    <property type="project" value="UniProtKB-KW"/>
</dbReference>
<gene>
    <name evidence="3" type="ordered locus">Galf_1094</name>
</gene>
<dbReference type="PANTHER" id="PTHR43477">
    <property type="entry name" value="DIHYDROANTICAPSIN 7-DEHYDROGENASE"/>
    <property type="match status" value="1"/>
</dbReference>
<dbReference type="KEGG" id="gca:Galf_1094"/>
<dbReference type="RefSeq" id="WP_013293062.1">
    <property type="nucleotide sequence ID" value="NC_014394.1"/>
</dbReference>
<dbReference type="PRINTS" id="PR00081">
    <property type="entry name" value="GDHRDH"/>
</dbReference>
<name>D9SF25_GALCS</name>
<evidence type="ECO:0000256" key="2">
    <source>
        <dbReference type="ARBA" id="ARBA00023002"/>
    </source>
</evidence>
<dbReference type="STRING" id="395494.Galf_1094"/>
<dbReference type="InterPro" id="IPR002347">
    <property type="entry name" value="SDR_fam"/>
</dbReference>
<evidence type="ECO:0000313" key="4">
    <source>
        <dbReference type="Proteomes" id="UP000001235"/>
    </source>
</evidence>
<proteinExistence type="inferred from homology"/>
<dbReference type="InterPro" id="IPR051122">
    <property type="entry name" value="SDR_DHRS6-like"/>
</dbReference>
<dbReference type="CDD" id="cd05233">
    <property type="entry name" value="SDR_c"/>
    <property type="match status" value="1"/>
</dbReference>
<accession>D9SF25</accession>
<evidence type="ECO:0000313" key="3">
    <source>
        <dbReference type="EMBL" id="ADL55122.1"/>
    </source>
</evidence>
<comment type="similarity">
    <text evidence="1">Belongs to the short-chain dehydrogenases/reductases (SDR) family.</text>
</comment>
<protein>
    <submittedName>
        <fullName evidence="3">Short-chain dehydrogenase/reductase SDR</fullName>
    </submittedName>
</protein>
<dbReference type="EMBL" id="CP002159">
    <property type="protein sequence ID" value="ADL55122.1"/>
    <property type="molecule type" value="Genomic_DNA"/>
</dbReference>
<dbReference type="Proteomes" id="UP000001235">
    <property type="component" value="Chromosome"/>
</dbReference>
<keyword evidence="4" id="KW-1185">Reference proteome</keyword>
<dbReference type="PANTHER" id="PTHR43477:SF1">
    <property type="entry name" value="DIHYDROANTICAPSIN 7-DEHYDROGENASE"/>
    <property type="match status" value="1"/>
</dbReference>
<dbReference type="Gene3D" id="3.40.50.720">
    <property type="entry name" value="NAD(P)-binding Rossmann-like Domain"/>
    <property type="match status" value="1"/>
</dbReference>
<dbReference type="Pfam" id="PF13561">
    <property type="entry name" value="adh_short_C2"/>
    <property type="match status" value="1"/>
</dbReference>
<dbReference type="AlphaFoldDB" id="D9SF25"/>
<dbReference type="eggNOG" id="COG1028">
    <property type="taxonomic scope" value="Bacteria"/>
</dbReference>
<keyword evidence="2" id="KW-0560">Oxidoreductase</keyword>
<reference evidence="3 4" key="1">
    <citation type="submission" date="2010-08" db="EMBL/GenBank/DDBJ databases">
        <title>Complete sequence of Gallionella capsiferriformans ES-2.</title>
        <authorList>
            <consortium name="US DOE Joint Genome Institute"/>
            <person name="Lucas S."/>
            <person name="Copeland A."/>
            <person name="Lapidus A."/>
            <person name="Cheng J.-F."/>
            <person name="Bruce D."/>
            <person name="Goodwin L."/>
            <person name="Pitluck S."/>
            <person name="Chertkov O."/>
            <person name="Davenport K.W."/>
            <person name="Detter J.C."/>
            <person name="Han C."/>
            <person name="Tapia R."/>
            <person name="Land M."/>
            <person name="Hauser L."/>
            <person name="Chang Y.-J."/>
            <person name="Jeffries C."/>
            <person name="Kyrpides N."/>
            <person name="Ivanova N."/>
            <person name="Mikhailova N."/>
            <person name="Shelobolina E.S."/>
            <person name="Picardal F."/>
            <person name="Roden E."/>
            <person name="Emerson D."/>
            <person name="Woyke T."/>
        </authorList>
    </citation>
    <scope>NUCLEOTIDE SEQUENCE [LARGE SCALE GENOMIC DNA]</scope>
    <source>
        <strain evidence="3 4">ES-2</strain>
    </source>
</reference>
<organism evidence="3 4">
    <name type="scientific">Gallionella capsiferriformans (strain ES-2)</name>
    <name type="common">Gallionella ferruginea capsiferriformans (strain ES-2)</name>
    <dbReference type="NCBI Taxonomy" id="395494"/>
    <lineage>
        <taxon>Bacteria</taxon>
        <taxon>Pseudomonadati</taxon>
        <taxon>Pseudomonadota</taxon>
        <taxon>Betaproteobacteria</taxon>
        <taxon>Nitrosomonadales</taxon>
        <taxon>Gallionellaceae</taxon>
        <taxon>Gallionella</taxon>
    </lineage>
</organism>
<sequence length="268" mass="29040">MIVGSTSPLATEAARAFIARGERVSLISRNGADNQELLALGEYASVFSFDLNDLAAIPALFQRIVDDAGPVTRICFFQRYRDGAEHPWDGEYAVSLRATSQIIEQFKLQPVTDQDRSVVIVSSPADSAVVLEQSAAYHAVKAGLSQMVRYYAVALGSNGIRVNGIKPAIVIKPRAQAFYDQNPELVTLFNRVTPLGRMGRPVDIANAALFLSSDQASFVTGQILGVDGGLSLHESASLARLAASIFNPDLEDHRWNPPALKQNRNNDA</sequence>
<dbReference type="HOGENOM" id="CLU_010194_1_0_4"/>